<feature type="region of interest" description="Disordered" evidence="4">
    <location>
        <begin position="9"/>
        <end position="29"/>
    </location>
</feature>
<evidence type="ECO:0000256" key="4">
    <source>
        <dbReference type="SAM" id="MobiDB-lite"/>
    </source>
</evidence>
<evidence type="ECO:0000259" key="7">
    <source>
        <dbReference type="Pfam" id="PF11492"/>
    </source>
</evidence>
<dbReference type="GO" id="GO:0005198">
    <property type="term" value="F:structural molecule activity"/>
    <property type="evidence" value="ECO:0007669"/>
    <property type="project" value="InterPro"/>
</dbReference>
<organism evidence="8">
    <name type="scientific">Robinvale bee virus 1</name>
    <dbReference type="NCBI Taxonomy" id="2201312"/>
    <lineage>
        <taxon>Viruses</taxon>
        <taxon>Riboviria</taxon>
        <taxon>Orthornavirae</taxon>
        <taxon>Pisuviricota</taxon>
        <taxon>Pisoniviricetes</taxon>
        <taxon>Picornavirales</taxon>
    </lineage>
</organism>
<feature type="domain" description="Picornavirus capsid" evidence="5">
    <location>
        <begin position="450"/>
        <end position="544"/>
    </location>
</feature>
<proteinExistence type="predicted"/>
<dbReference type="Gene3D" id="2.60.120.20">
    <property type="match status" value="3"/>
</dbReference>
<evidence type="ECO:0000256" key="3">
    <source>
        <dbReference type="ARBA" id="ARBA00022844"/>
    </source>
</evidence>
<dbReference type="InterPro" id="IPR001676">
    <property type="entry name" value="Picornavirus_capsid"/>
</dbReference>
<accession>A0A2U8JQA0</accession>
<keyword evidence="3" id="KW-0946">Virion</keyword>
<dbReference type="Pfam" id="PF00073">
    <property type="entry name" value="Rhv"/>
    <property type="match status" value="1"/>
</dbReference>
<dbReference type="InterPro" id="IPR033703">
    <property type="entry name" value="Rhv-like"/>
</dbReference>
<dbReference type="GO" id="GO:0019028">
    <property type="term" value="C:viral capsid"/>
    <property type="evidence" value="ECO:0007669"/>
    <property type="project" value="UniProtKB-KW"/>
</dbReference>
<name>A0A2U8JQA0_9VIRU</name>
<dbReference type="EMBL" id="MG995714">
    <property type="protein sequence ID" value="AWK77872.1"/>
    <property type="molecule type" value="Genomic_RNA"/>
</dbReference>
<dbReference type="Pfam" id="PF08762">
    <property type="entry name" value="CRPV_capsid"/>
    <property type="match status" value="1"/>
</dbReference>
<feature type="domain" description="Capsid protein VP4 dicistrovirus" evidence="7">
    <location>
        <begin position="296"/>
        <end position="343"/>
    </location>
</feature>
<feature type="domain" description="Dicistrovirus capsid-polyprotein C-terminal" evidence="6">
    <location>
        <begin position="634"/>
        <end position="858"/>
    </location>
</feature>
<protein>
    <submittedName>
        <fullName evidence="8">Structural polyprotein</fullName>
    </submittedName>
</protein>
<evidence type="ECO:0000259" key="6">
    <source>
        <dbReference type="Pfam" id="PF08762"/>
    </source>
</evidence>
<comment type="subcellular location">
    <subcellularLocation>
        <location evidence="1">Virion</location>
    </subcellularLocation>
</comment>
<keyword evidence="2" id="KW-0167">Capsid protein</keyword>
<evidence type="ECO:0000259" key="5">
    <source>
        <dbReference type="Pfam" id="PF00073"/>
    </source>
</evidence>
<dbReference type="Pfam" id="PF11492">
    <property type="entry name" value="Dicistro_VP4"/>
    <property type="match status" value="1"/>
</dbReference>
<evidence type="ECO:0000256" key="1">
    <source>
        <dbReference type="ARBA" id="ARBA00004328"/>
    </source>
</evidence>
<dbReference type="InterPro" id="IPR024343">
    <property type="entry name" value="VP4_dicistrovir"/>
</dbReference>
<evidence type="ECO:0000256" key="2">
    <source>
        <dbReference type="ARBA" id="ARBA00022561"/>
    </source>
</evidence>
<dbReference type="InterPro" id="IPR014872">
    <property type="entry name" value="Dicistrovirus_capsid-polyPr_C"/>
</dbReference>
<dbReference type="InterPro" id="IPR029053">
    <property type="entry name" value="Viral_coat"/>
</dbReference>
<reference evidence="8" key="2">
    <citation type="submission" date="2018-02" db="EMBL/GenBank/DDBJ databases">
        <authorList>
            <person name="Anderson D."/>
            <person name="Durr P."/>
        </authorList>
    </citation>
    <scope>NUCLEOTIDE SEQUENCE</scope>
    <source>
        <strain evidence="8">VN1-10</strain>
    </source>
</reference>
<reference evidence="8" key="1">
    <citation type="journal article" date="2018" name="J. Gen. Virol.">
        <title>Metagenomic analysis of Varroa-free Australian honey bees (Apis mellifera) shows a diverse Picornavirales virome.</title>
        <authorList>
            <person name="Roberts J.M."/>
            <person name="Anderson D.L."/>
            <person name="Durr P.A."/>
        </authorList>
    </citation>
    <scope>NUCLEOTIDE SEQUENCE</scope>
    <source>
        <strain evidence="8">VN1-10</strain>
    </source>
</reference>
<dbReference type="CDD" id="cd00205">
    <property type="entry name" value="rhv_like"/>
    <property type="match status" value="1"/>
</dbReference>
<dbReference type="SUPFAM" id="SSF88633">
    <property type="entry name" value="Positive stranded ssRNA viruses"/>
    <property type="match status" value="3"/>
</dbReference>
<sequence>MSLNIEQIKTTNMDTSINNTPSNPTLTGNPETYQNDTVEFLTEGAVPQVAMTNQQNAQDQYFVNADPVSHEISDIMSRPYRLHSGVWKSGSPLGTALFSDLVVASLRSSPAYSKLQGFMAFTATFCFRLVINSQPTQAGMLMLAFRPDETDEDTSSFRFWNKTSDPSYLLARISGCPNATLSLASASQCEFRVAYRATTPLCDVSRGEFGKLDLRVLSTLMGPDNNQSVSYSIYMWLEDLKTYGTQPYTEPSTFTMRAAKTQGRTILPTVAEAKKACTAREAKTQGKTVPSAIEAAKKGDISKIADTVGSVASALTAVPVLADIAGPVSWAAKGVSSIASMFGLSKPHDITPSAAVTNNPYKDFAHGVGANACETKLTLNDASELSVRPLGAVEEDEMNIKYLTQIPIYLSNRTWKTTDAVDKIIFNCPVAPQYMISRAGQVSGKAMTVHTTLSYLALIHRFWRGTIKLTFNVVGTKFHAGRLRATFTPSHSYTPAQQHQYTYSKIIDIQDDNTFTLINPWVKELPLRSTDRMTNYEQIEGYFTLSVEDQLVANSTCSQQVDIVTFVSGDCSFVAPRIPDEHPANGVAFVASQREAKTQGFTLNTALSPTAEVSMVPHDTIPTAAQEQRALEVTVGDPEPSLRVLAKRMAFNGLPTFTKNTAETREHIILPSNQLQSELRLATSTDKNMTYGDYVDWVSALYRFRSGGIRYCIYGDLPRPENTLIKFCPFDGTNNIIPAAEITAAGIGTFESTIERFMQMLNYTTVPYAKNNYGIQVSIPYYHDRPALINSRWFIPNPLPITTTIAAGSNPTSTCDSFLAISNFSAIDSDLTKNRVWVFRAAADDFNCGFFCGPPITYRNIPKTQSFSLSEVKASIGKQA</sequence>
<evidence type="ECO:0000313" key="8">
    <source>
        <dbReference type="EMBL" id="AWK77872.1"/>
    </source>
</evidence>